<dbReference type="AlphaFoldDB" id="A0A6G1CFY4"/>
<dbReference type="EMBL" id="SPHZ02000009">
    <property type="protein sequence ID" value="KAF0899040.1"/>
    <property type="molecule type" value="Genomic_DNA"/>
</dbReference>
<evidence type="ECO:0000313" key="2">
    <source>
        <dbReference type="EMBL" id="KAF0899040.1"/>
    </source>
</evidence>
<dbReference type="Proteomes" id="UP000479710">
    <property type="component" value="Unassembled WGS sequence"/>
</dbReference>
<accession>A0A6G1CFY4</accession>
<evidence type="ECO:0000256" key="1">
    <source>
        <dbReference type="SAM" id="MobiDB-lite"/>
    </source>
</evidence>
<reference evidence="2 3" key="1">
    <citation type="submission" date="2019-11" db="EMBL/GenBank/DDBJ databases">
        <title>Whole genome sequence of Oryza granulata.</title>
        <authorList>
            <person name="Li W."/>
        </authorList>
    </citation>
    <scope>NUCLEOTIDE SEQUENCE [LARGE SCALE GENOMIC DNA]</scope>
    <source>
        <strain evidence="3">cv. Menghai</strain>
        <tissue evidence="2">Leaf</tissue>
    </source>
</reference>
<evidence type="ECO:0000313" key="3">
    <source>
        <dbReference type="Proteomes" id="UP000479710"/>
    </source>
</evidence>
<gene>
    <name evidence="2" type="ORF">E2562_012894</name>
</gene>
<sequence length="109" mass="12038">MALGETKPGGYILRSSIATAALDFTLVRCMPLPSSSSSVKEDWRQEETDSRGTRHAHIKQGTTLRSGWGHEVAFLQDTDNPSVASMTRDDDNRQGGLPLTLFSQVYRAR</sequence>
<protein>
    <submittedName>
        <fullName evidence="2">Uncharacterized protein</fullName>
    </submittedName>
</protein>
<keyword evidence="3" id="KW-1185">Reference proteome</keyword>
<feature type="region of interest" description="Disordered" evidence="1">
    <location>
        <begin position="33"/>
        <end position="60"/>
    </location>
</feature>
<comment type="caution">
    <text evidence="2">The sequence shown here is derived from an EMBL/GenBank/DDBJ whole genome shotgun (WGS) entry which is preliminary data.</text>
</comment>
<proteinExistence type="predicted"/>
<feature type="compositionally biased region" description="Basic and acidic residues" evidence="1">
    <location>
        <begin position="39"/>
        <end position="52"/>
    </location>
</feature>
<name>A0A6G1CFY4_9ORYZ</name>
<organism evidence="2 3">
    <name type="scientific">Oryza meyeriana var. granulata</name>
    <dbReference type="NCBI Taxonomy" id="110450"/>
    <lineage>
        <taxon>Eukaryota</taxon>
        <taxon>Viridiplantae</taxon>
        <taxon>Streptophyta</taxon>
        <taxon>Embryophyta</taxon>
        <taxon>Tracheophyta</taxon>
        <taxon>Spermatophyta</taxon>
        <taxon>Magnoliopsida</taxon>
        <taxon>Liliopsida</taxon>
        <taxon>Poales</taxon>
        <taxon>Poaceae</taxon>
        <taxon>BOP clade</taxon>
        <taxon>Oryzoideae</taxon>
        <taxon>Oryzeae</taxon>
        <taxon>Oryzinae</taxon>
        <taxon>Oryza</taxon>
        <taxon>Oryza meyeriana</taxon>
    </lineage>
</organism>